<reference evidence="2 3" key="1">
    <citation type="journal article" date="2015" name="Genome Announc.">
        <title>Expanding the biotechnology potential of lactobacilli through comparative genomics of 213 strains and associated genera.</title>
        <authorList>
            <person name="Sun Z."/>
            <person name="Harris H.M."/>
            <person name="McCann A."/>
            <person name="Guo C."/>
            <person name="Argimon S."/>
            <person name="Zhang W."/>
            <person name="Yang X."/>
            <person name="Jeffery I.B."/>
            <person name="Cooney J.C."/>
            <person name="Kagawa T.F."/>
            <person name="Liu W."/>
            <person name="Song Y."/>
            <person name="Salvetti E."/>
            <person name="Wrobel A."/>
            <person name="Rasinkangas P."/>
            <person name="Parkhill J."/>
            <person name="Rea M.C."/>
            <person name="O'Sullivan O."/>
            <person name="Ritari J."/>
            <person name="Douillard F.P."/>
            <person name="Paul Ross R."/>
            <person name="Yang R."/>
            <person name="Briner A.E."/>
            <person name="Felis G.E."/>
            <person name="de Vos W.M."/>
            <person name="Barrangou R."/>
            <person name="Klaenhammer T.R."/>
            <person name="Caufield P.W."/>
            <person name="Cui Y."/>
            <person name="Zhang H."/>
            <person name="O'Toole P.W."/>
        </authorList>
    </citation>
    <scope>NUCLEOTIDE SEQUENCE [LARGE SCALE GENOMIC DNA]</scope>
    <source>
        <strain evidence="2 3">ATCC 53295</strain>
    </source>
</reference>
<dbReference type="PANTHER" id="PTHR30595">
    <property type="entry name" value="GLPR-RELATED TRANSCRIPTIONAL REPRESSOR"/>
    <property type="match status" value="1"/>
</dbReference>
<dbReference type="InterPro" id="IPR038475">
    <property type="entry name" value="RecG_C_sf"/>
</dbReference>
<dbReference type="PANTHER" id="PTHR30595:SF6">
    <property type="entry name" value="SCHLAFEN ALBA-2 DOMAIN-CONTAINING PROTEIN"/>
    <property type="match status" value="1"/>
</dbReference>
<dbReference type="InterPro" id="IPR007421">
    <property type="entry name" value="Schlafen_AlbA_2_dom"/>
</dbReference>
<dbReference type="Gene3D" id="3.30.565.60">
    <property type="match status" value="1"/>
</dbReference>
<keyword evidence="3" id="KW-1185">Reference proteome</keyword>
<sequence length="436" mass="49375">MLENEDENIEYKVTLTKHLKREIVSFLNSRRGGTIYIGVDDKTHESQHVSDQERKTWEETITNWAISAFYPVPYSLIQVFPNATVFTVKVRAGRNKPYALASNGFDASGVYVRQGSSAVKASNEMVRRMQQRYQVSGEFDSEISNEQSLTFKVAHYVFEDLNLNFNKNALKLINDNHYNNAALLVSDQNPFSVKAASYEGTDVMSFKDKREFSGAITKQIDDVLNYLDLANRRQVMITGKGQRSERRDYPTVAIREAVVNALVHRDYLLHSSVKVEMFDDRLEVVSPGGIPDGLTLDEIKDGLTAARNPRLIHILDKMQYIENYGTGIRRIYKAYDDSDAKPVFEVRENSFKVIFPNRNYVLDIKKKNNAVTLDLNDGEKLILKVLQSENRAMKRKEIEKASGLSRSKVFSGLKSLIAAGEVEVLGASVSTAYRAV</sequence>
<protein>
    <submittedName>
        <fullName evidence="2">Transcriptional regulator</fullName>
    </submittedName>
</protein>
<dbReference type="Pfam" id="PF04326">
    <property type="entry name" value="SLFN_AlbA_2"/>
    <property type="match status" value="1"/>
</dbReference>
<dbReference type="AlphaFoldDB" id="A0A0R1GNM9"/>
<evidence type="ECO:0000259" key="1">
    <source>
        <dbReference type="Pfam" id="PF04326"/>
    </source>
</evidence>
<organism evidence="2 3">
    <name type="scientific">Levilactobacillus parabrevis ATCC 53295</name>
    <dbReference type="NCBI Taxonomy" id="1267003"/>
    <lineage>
        <taxon>Bacteria</taxon>
        <taxon>Bacillati</taxon>
        <taxon>Bacillota</taxon>
        <taxon>Bacilli</taxon>
        <taxon>Lactobacillales</taxon>
        <taxon>Lactobacillaceae</taxon>
        <taxon>Levilactobacillus</taxon>
    </lineage>
</organism>
<comment type="caution">
    <text evidence="2">The sequence shown here is derived from an EMBL/GenBank/DDBJ whole genome shotgun (WGS) entry which is preliminary data.</text>
</comment>
<dbReference type="Pfam" id="PF13749">
    <property type="entry name" value="HATPase_c_4"/>
    <property type="match status" value="1"/>
</dbReference>
<dbReference type="Proteomes" id="UP000051176">
    <property type="component" value="Unassembled WGS sequence"/>
</dbReference>
<gene>
    <name evidence="2" type="ORF">FD07_GL001379</name>
</gene>
<evidence type="ECO:0000313" key="3">
    <source>
        <dbReference type="Proteomes" id="UP000051176"/>
    </source>
</evidence>
<dbReference type="eggNOG" id="COG2865">
    <property type="taxonomic scope" value="Bacteria"/>
</dbReference>
<dbReference type="STRING" id="357278.IV61_GL000646"/>
<dbReference type="InterPro" id="IPR036390">
    <property type="entry name" value="WH_DNA-bd_sf"/>
</dbReference>
<dbReference type="PATRIC" id="fig|1267003.4.peg.1459"/>
<dbReference type="InterPro" id="IPR038461">
    <property type="entry name" value="Schlafen_AlbA_2_dom_sf"/>
</dbReference>
<accession>A0A0R1GNM9</accession>
<proteinExistence type="predicted"/>
<dbReference type="SUPFAM" id="SSF46785">
    <property type="entry name" value="Winged helix' DNA-binding domain"/>
    <property type="match status" value="1"/>
</dbReference>
<evidence type="ECO:0000313" key="2">
    <source>
        <dbReference type="EMBL" id="KRK35628.1"/>
    </source>
</evidence>
<feature type="domain" description="Schlafen AlbA-2" evidence="1">
    <location>
        <begin position="5"/>
        <end position="121"/>
    </location>
</feature>
<dbReference type="OrthoDB" id="9807907at2"/>
<dbReference type="EMBL" id="AZCZ01000034">
    <property type="protein sequence ID" value="KRK35628.1"/>
    <property type="molecule type" value="Genomic_DNA"/>
</dbReference>
<dbReference type="Gene3D" id="3.30.950.30">
    <property type="entry name" value="Schlafen, AAA domain"/>
    <property type="match status" value="1"/>
</dbReference>
<dbReference type="RefSeq" id="WP_020090080.1">
    <property type="nucleotide sequence ID" value="NZ_AZCZ01000034.1"/>
</dbReference>
<name>A0A0R1GNM9_9LACO</name>